<gene>
    <name evidence="2" type="ORF">CSSPJE1EN2_LOCUS22598</name>
</gene>
<keyword evidence="1" id="KW-0812">Transmembrane</keyword>
<dbReference type="Proteomes" id="UP001497522">
    <property type="component" value="Chromosome 8"/>
</dbReference>
<sequence length="389" mass="42555">MIWRWGKSGVISNVELGVLLILQCVVLASFLSTTVAFYHSPPVSSAPSSVPSPPFSSPSAPSTVPSPPFCSRSVATTIGSALLALISLMKDAWGEASAQVSFTRRSIVRSWWRVLWTIVLGLNPIVGTFYVLQTMFVYCKFSLLIGKQERVRVERYEIAEALADSWVTVGVQDATSIPDDYRKDVAFPDPDLVLNLAGTVDTEGNRQWPIGPVQAAVVQVPAVQLPVVQGSAVQGLPAQVQVQVQVQVQAVHVPAVQAPAVPPGGFHFFVLNYEGMLALLLSGVLDNSDYQQLRFLGRRTGLENGIIILQSMTYNIAVVYRRTQDLKVSPIEGIGFACSLLFLLYAFVQSAFGSITGVAWAIYATIRHWHDENFDIPTPSLGRYFPFIR</sequence>
<protein>
    <submittedName>
        <fullName evidence="2">Uncharacterized protein</fullName>
    </submittedName>
</protein>
<reference evidence="2" key="1">
    <citation type="submission" date="2024-03" db="EMBL/GenBank/DDBJ databases">
        <authorList>
            <consortium name="ELIXIR-Norway"/>
            <consortium name="Elixir Norway"/>
        </authorList>
    </citation>
    <scope>NUCLEOTIDE SEQUENCE</scope>
</reference>
<keyword evidence="1" id="KW-0472">Membrane</keyword>
<name>A0ABP1BXQ0_9BRYO</name>
<keyword evidence="1" id="KW-1133">Transmembrane helix</keyword>
<evidence type="ECO:0000313" key="2">
    <source>
        <dbReference type="EMBL" id="CAK9881199.1"/>
    </source>
</evidence>
<dbReference type="EMBL" id="OZ023709">
    <property type="protein sequence ID" value="CAK9881199.1"/>
    <property type="molecule type" value="Genomic_DNA"/>
</dbReference>
<feature type="transmembrane region" description="Helical" evidence="1">
    <location>
        <begin position="340"/>
        <end position="363"/>
    </location>
</feature>
<organism evidence="2 3">
    <name type="scientific">Sphagnum jensenii</name>
    <dbReference type="NCBI Taxonomy" id="128206"/>
    <lineage>
        <taxon>Eukaryota</taxon>
        <taxon>Viridiplantae</taxon>
        <taxon>Streptophyta</taxon>
        <taxon>Embryophyta</taxon>
        <taxon>Bryophyta</taxon>
        <taxon>Sphagnophytina</taxon>
        <taxon>Sphagnopsida</taxon>
        <taxon>Sphagnales</taxon>
        <taxon>Sphagnaceae</taxon>
        <taxon>Sphagnum</taxon>
    </lineage>
</organism>
<accession>A0ABP1BXQ0</accession>
<proteinExistence type="predicted"/>
<evidence type="ECO:0000313" key="3">
    <source>
        <dbReference type="Proteomes" id="UP001497522"/>
    </source>
</evidence>
<feature type="transmembrane region" description="Helical" evidence="1">
    <location>
        <begin position="110"/>
        <end position="132"/>
    </location>
</feature>
<feature type="transmembrane region" description="Helical" evidence="1">
    <location>
        <begin position="69"/>
        <end position="89"/>
    </location>
</feature>
<keyword evidence="3" id="KW-1185">Reference proteome</keyword>
<evidence type="ECO:0000256" key="1">
    <source>
        <dbReference type="SAM" id="Phobius"/>
    </source>
</evidence>